<dbReference type="Proteomes" id="UP000054359">
    <property type="component" value="Unassembled WGS sequence"/>
</dbReference>
<feature type="compositionally biased region" description="Polar residues" evidence="1">
    <location>
        <begin position="370"/>
        <end position="386"/>
    </location>
</feature>
<gene>
    <name evidence="2" type="ORF">X975_21345</name>
</gene>
<sequence length="424" mass="47067">MLSSSKDLSNVSPITETGSSDLSLSFPVNSIVNEDSKKQDADSGSKPILLTTILSLKNEFFADCSSDSLTPIHSSTVVDHADVSQLTKEENCSSTLSFPSDTTKTFFKNHETANLGMEYCYQQQYDLDRSNVNIEKHSEQSLNRNAEVLNLSVTEDTFVQNSLHENNANSDKENSGDIQNILQEHTCASDTNNGNEEFSSSYVCYQESIDQSIFPEKIIHSVREDELTPALIPSSNSFTETGTVLDKQFIDAEALDVVPIKTVINRFKSQSLNSKQQSNRNSFNESVYSISDSSSEESDVECISCNVQPKPNNVVDNPLQKEENTSHCTVISIKTAQKSIKRPNSIEDFSRKKKKKSSNVVNSKTEHPTALTNDKNLNSKATNSQKECVESTKEHDDDSDVVVLDSDNDDCFVVYLKNDVITID</sequence>
<accession>A0A087UMY0</accession>
<keyword evidence="3" id="KW-1185">Reference proteome</keyword>
<proteinExistence type="predicted"/>
<evidence type="ECO:0000313" key="2">
    <source>
        <dbReference type="EMBL" id="KFM78719.1"/>
    </source>
</evidence>
<feature type="region of interest" description="Disordered" evidence="1">
    <location>
        <begin position="270"/>
        <end position="290"/>
    </location>
</feature>
<feature type="region of interest" description="Disordered" evidence="1">
    <location>
        <begin position="1"/>
        <end position="20"/>
    </location>
</feature>
<dbReference type="EMBL" id="KK120642">
    <property type="protein sequence ID" value="KFM78719.1"/>
    <property type="molecule type" value="Genomic_DNA"/>
</dbReference>
<feature type="compositionally biased region" description="Basic and acidic residues" evidence="1">
    <location>
        <begin position="387"/>
        <end position="396"/>
    </location>
</feature>
<organism evidence="2 3">
    <name type="scientific">Stegodyphus mimosarum</name>
    <name type="common">African social velvet spider</name>
    <dbReference type="NCBI Taxonomy" id="407821"/>
    <lineage>
        <taxon>Eukaryota</taxon>
        <taxon>Metazoa</taxon>
        <taxon>Ecdysozoa</taxon>
        <taxon>Arthropoda</taxon>
        <taxon>Chelicerata</taxon>
        <taxon>Arachnida</taxon>
        <taxon>Araneae</taxon>
        <taxon>Araneomorphae</taxon>
        <taxon>Entelegynae</taxon>
        <taxon>Eresoidea</taxon>
        <taxon>Eresidae</taxon>
        <taxon>Stegodyphus</taxon>
    </lineage>
</organism>
<evidence type="ECO:0000256" key="1">
    <source>
        <dbReference type="SAM" id="MobiDB-lite"/>
    </source>
</evidence>
<dbReference type="AlphaFoldDB" id="A0A087UMY0"/>
<reference evidence="2 3" key="1">
    <citation type="submission" date="2013-11" db="EMBL/GenBank/DDBJ databases">
        <title>Genome sequencing of Stegodyphus mimosarum.</title>
        <authorList>
            <person name="Bechsgaard J."/>
        </authorList>
    </citation>
    <scope>NUCLEOTIDE SEQUENCE [LARGE SCALE GENOMIC DNA]</scope>
</reference>
<feature type="non-terminal residue" evidence="2">
    <location>
        <position position="424"/>
    </location>
</feature>
<name>A0A087UMY0_STEMI</name>
<protein>
    <submittedName>
        <fullName evidence="2">Uncharacterized protein</fullName>
    </submittedName>
</protein>
<evidence type="ECO:0000313" key="3">
    <source>
        <dbReference type="Proteomes" id="UP000054359"/>
    </source>
</evidence>
<feature type="region of interest" description="Disordered" evidence="1">
    <location>
        <begin position="348"/>
        <end position="396"/>
    </location>
</feature>